<dbReference type="InterPro" id="IPR051494">
    <property type="entry name" value="BSD_domain-containing"/>
</dbReference>
<evidence type="ECO:0000259" key="2">
    <source>
        <dbReference type="PROSITE" id="PS50858"/>
    </source>
</evidence>
<feature type="compositionally biased region" description="Acidic residues" evidence="1">
    <location>
        <begin position="365"/>
        <end position="374"/>
    </location>
</feature>
<feature type="region of interest" description="Disordered" evidence="1">
    <location>
        <begin position="70"/>
        <end position="95"/>
    </location>
</feature>
<organism evidence="3">
    <name type="scientific">Guillardia theta</name>
    <name type="common">Cryptophyte</name>
    <name type="synonym">Cryptomonas phi</name>
    <dbReference type="NCBI Taxonomy" id="55529"/>
    <lineage>
        <taxon>Eukaryota</taxon>
        <taxon>Cryptophyceae</taxon>
        <taxon>Pyrenomonadales</taxon>
        <taxon>Geminigeraceae</taxon>
        <taxon>Guillardia</taxon>
    </lineage>
</organism>
<feature type="compositionally biased region" description="Basic and acidic residues" evidence="1">
    <location>
        <begin position="219"/>
        <end position="228"/>
    </location>
</feature>
<gene>
    <name evidence="3" type="ORF">GTHE00462_LOCUS7300</name>
</gene>
<dbReference type="PANTHER" id="PTHR16019">
    <property type="entry name" value="SYNAPSE-ASSOCIATED PROTEIN"/>
    <property type="match status" value="1"/>
</dbReference>
<dbReference type="GO" id="GO:0005737">
    <property type="term" value="C:cytoplasm"/>
    <property type="evidence" value="ECO:0007669"/>
    <property type="project" value="TreeGrafter"/>
</dbReference>
<feature type="compositionally biased region" description="Polar residues" evidence="1">
    <location>
        <begin position="85"/>
        <end position="95"/>
    </location>
</feature>
<dbReference type="SUPFAM" id="SSF140383">
    <property type="entry name" value="BSD domain-like"/>
    <property type="match status" value="1"/>
</dbReference>
<name>A0A7S4JS89_GUITH</name>
<feature type="domain" description="BSD" evidence="2">
    <location>
        <begin position="124"/>
        <end position="176"/>
    </location>
</feature>
<feature type="region of interest" description="Disordered" evidence="1">
    <location>
        <begin position="205"/>
        <end position="374"/>
    </location>
</feature>
<feature type="compositionally biased region" description="Polar residues" evidence="1">
    <location>
        <begin position="320"/>
        <end position="344"/>
    </location>
</feature>
<evidence type="ECO:0000313" key="3">
    <source>
        <dbReference type="EMBL" id="CAE2272690.1"/>
    </source>
</evidence>
<dbReference type="InterPro" id="IPR005607">
    <property type="entry name" value="BSD_dom"/>
</dbReference>
<dbReference type="InterPro" id="IPR035925">
    <property type="entry name" value="BSD_dom_sf"/>
</dbReference>
<evidence type="ECO:0000256" key="1">
    <source>
        <dbReference type="SAM" id="MobiDB-lite"/>
    </source>
</evidence>
<dbReference type="PROSITE" id="PS50858">
    <property type="entry name" value="BSD"/>
    <property type="match status" value="1"/>
</dbReference>
<dbReference type="Gene3D" id="1.10.3970.10">
    <property type="entry name" value="BSD domain"/>
    <property type="match status" value="1"/>
</dbReference>
<dbReference type="AlphaFoldDB" id="A0A7S4JS89"/>
<accession>A0A7S4JS89</accession>
<sequence length="374" mass="41525">MNFLNRLTGNTDEANDKEVGVGGWLASIKEKSKDLMEVYKRDIGEFASVVSKDTTEAVAKTRGTIEKSLANKTSGSDHKAKQLPKSRQSDCSKSNRVNPKLISLQNTKETFTNDPADHDAFACFLEGFDASKLSMEISDLLQDVESVRSYHDELVPEIVTYKLFWARYFFGAKSIADEEARKHKFLTAAQLFDDEDFKWDEDETASLPSNQAGFPASKSESKDSKEDQVEVPETDPVERDVHCEDQAPKSKQTDAGDAETSLFTSEPISKSEENFGDDKTDERFESDSETQKGNEKDMGDTTEGSQDVKQDDLPSALLGKSTSTCIDGTCSANGSDESSGSTVFVSHEEVKREKAEVQESAEKDEKDDDWADWE</sequence>
<feature type="compositionally biased region" description="Basic and acidic residues" evidence="1">
    <location>
        <begin position="269"/>
        <end position="299"/>
    </location>
</feature>
<reference evidence="3" key="1">
    <citation type="submission" date="2021-01" db="EMBL/GenBank/DDBJ databases">
        <authorList>
            <person name="Corre E."/>
            <person name="Pelletier E."/>
            <person name="Niang G."/>
            <person name="Scheremetjew M."/>
            <person name="Finn R."/>
            <person name="Kale V."/>
            <person name="Holt S."/>
            <person name="Cochrane G."/>
            <person name="Meng A."/>
            <person name="Brown T."/>
            <person name="Cohen L."/>
        </authorList>
    </citation>
    <scope>NUCLEOTIDE SEQUENCE</scope>
    <source>
        <strain evidence="3">CCMP 2712</strain>
    </source>
</reference>
<proteinExistence type="predicted"/>
<protein>
    <recommendedName>
        <fullName evidence="2">BSD domain-containing protein</fullName>
    </recommendedName>
</protein>
<dbReference type="PANTHER" id="PTHR16019:SF5">
    <property type="entry name" value="BSD DOMAIN-CONTAINING PROTEIN 1"/>
    <property type="match status" value="1"/>
</dbReference>
<feature type="compositionally biased region" description="Basic and acidic residues" evidence="1">
    <location>
        <begin position="236"/>
        <end position="254"/>
    </location>
</feature>
<feature type="compositionally biased region" description="Basic and acidic residues" evidence="1">
    <location>
        <begin position="346"/>
        <end position="364"/>
    </location>
</feature>
<dbReference type="SMART" id="SM00751">
    <property type="entry name" value="BSD"/>
    <property type="match status" value="1"/>
</dbReference>
<dbReference type="Pfam" id="PF03909">
    <property type="entry name" value="BSD"/>
    <property type="match status" value="1"/>
</dbReference>
<dbReference type="EMBL" id="HBKN01009282">
    <property type="protein sequence ID" value="CAE2272690.1"/>
    <property type="molecule type" value="Transcribed_RNA"/>
</dbReference>